<name>A0ABP9PR55_9ACTN</name>
<evidence type="ECO:0000313" key="2">
    <source>
        <dbReference type="Proteomes" id="UP001500221"/>
    </source>
</evidence>
<dbReference type="Gene3D" id="3.90.1140.10">
    <property type="entry name" value="Cyclic phosphodiesterase"/>
    <property type="match status" value="1"/>
</dbReference>
<dbReference type="InterPro" id="IPR009097">
    <property type="entry name" value="Cyclic_Pdiesterase"/>
</dbReference>
<dbReference type="GO" id="GO:0016874">
    <property type="term" value="F:ligase activity"/>
    <property type="evidence" value="ECO:0007669"/>
    <property type="project" value="UniProtKB-KW"/>
</dbReference>
<proteinExistence type="predicted"/>
<accession>A0ABP9PR55</accession>
<dbReference type="Pfam" id="PF13563">
    <property type="entry name" value="2_5_RNA_ligase2"/>
    <property type="match status" value="1"/>
</dbReference>
<evidence type="ECO:0000313" key="1">
    <source>
        <dbReference type="EMBL" id="GAA5150265.1"/>
    </source>
</evidence>
<dbReference type="SUPFAM" id="SSF55144">
    <property type="entry name" value="LigT-like"/>
    <property type="match status" value="1"/>
</dbReference>
<sequence>MVTLVLDAATTARLDAERRALFPPGRTAVGAHLTLFHAVPGERTAQVLADVAEQARRPPFDVEVTGVVRFTRGVAYRVASSQLVGLHRELQRAWRADLTAQDRRRLQPHVTVQNKTTPEDAAATAARLSAAFAPSSARAEALAVWRYVGGPWQPVERFAFHPGTTRPG</sequence>
<reference evidence="2" key="1">
    <citation type="journal article" date="2019" name="Int. J. Syst. Evol. Microbiol.">
        <title>The Global Catalogue of Microorganisms (GCM) 10K type strain sequencing project: providing services to taxonomists for standard genome sequencing and annotation.</title>
        <authorList>
            <consortium name="The Broad Institute Genomics Platform"/>
            <consortium name="The Broad Institute Genome Sequencing Center for Infectious Disease"/>
            <person name="Wu L."/>
            <person name="Ma J."/>
        </authorList>
    </citation>
    <scope>NUCLEOTIDE SEQUENCE [LARGE SCALE GENOMIC DNA]</scope>
    <source>
        <strain evidence="2">JCM 18459</strain>
    </source>
</reference>
<dbReference type="EMBL" id="BAABKG010000003">
    <property type="protein sequence ID" value="GAA5150265.1"/>
    <property type="molecule type" value="Genomic_DNA"/>
</dbReference>
<organism evidence="1 2">
    <name type="scientific">Nocardioides marinquilinus</name>
    <dbReference type="NCBI Taxonomy" id="1210400"/>
    <lineage>
        <taxon>Bacteria</taxon>
        <taxon>Bacillati</taxon>
        <taxon>Actinomycetota</taxon>
        <taxon>Actinomycetes</taxon>
        <taxon>Propionibacteriales</taxon>
        <taxon>Nocardioidaceae</taxon>
        <taxon>Nocardioides</taxon>
    </lineage>
</organism>
<dbReference type="Proteomes" id="UP001500221">
    <property type="component" value="Unassembled WGS sequence"/>
</dbReference>
<keyword evidence="1" id="KW-0436">Ligase</keyword>
<protein>
    <submittedName>
        <fullName evidence="1">2'-5' RNA ligase family protein</fullName>
    </submittedName>
</protein>
<gene>
    <name evidence="1" type="ORF">GCM10023340_27010</name>
</gene>
<keyword evidence="2" id="KW-1185">Reference proteome</keyword>
<comment type="caution">
    <text evidence="1">The sequence shown here is derived from an EMBL/GenBank/DDBJ whole genome shotgun (WGS) entry which is preliminary data.</text>
</comment>